<dbReference type="EMBL" id="VSRR010017997">
    <property type="protein sequence ID" value="MPC60880.1"/>
    <property type="molecule type" value="Genomic_DNA"/>
</dbReference>
<protein>
    <submittedName>
        <fullName evidence="2">Uncharacterized protein</fullName>
    </submittedName>
</protein>
<evidence type="ECO:0000256" key="1">
    <source>
        <dbReference type="SAM" id="MobiDB-lite"/>
    </source>
</evidence>
<feature type="region of interest" description="Disordered" evidence="1">
    <location>
        <begin position="42"/>
        <end position="63"/>
    </location>
</feature>
<feature type="compositionally biased region" description="Pro residues" evidence="1">
    <location>
        <begin position="47"/>
        <end position="56"/>
    </location>
</feature>
<proteinExistence type="predicted"/>
<dbReference type="Proteomes" id="UP000324222">
    <property type="component" value="Unassembled WGS sequence"/>
</dbReference>
<name>A0A5B7GKY5_PORTR</name>
<accession>A0A5B7GKY5</accession>
<evidence type="ECO:0000313" key="2">
    <source>
        <dbReference type="EMBL" id="MPC60880.1"/>
    </source>
</evidence>
<comment type="caution">
    <text evidence="2">The sequence shown here is derived from an EMBL/GenBank/DDBJ whole genome shotgun (WGS) entry which is preliminary data.</text>
</comment>
<gene>
    <name evidence="2" type="ORF">E2C01_054939</name>
</gene>
<keyword evidence="3" id="KW-1185">Reference proteome</keyword>
<evidence type="ECO:0000313" key="3">
    <source>
        <dbReference type="Proteomes" id="UP000324222"/>
    </source>
</evidence>
<dbReference type="AlphaFoldDB" id="A0A5B7GKY5"/>
<reference evidence="2 3" key="1">
    <citation type="submission" date="2019-05" db="EMBL/GenBank/DDBJ databases">
        <title>Another draft genome of Portunus trituberculatus and its Hox gene families provides insights of decapod evolution.</title>
        <authorList>
            <person name="Jeong J.-H."/>
            <person name="Song I."/>
            <person name="Kim S."/>
            <person name="Choi T."/>
            <person name="Kim D."/>
            <person name="Ryu S."/>
            <person name="Kim W."/>
        </authorList>
    </citation>
    <scope>NUCLEOTIDE SEQUENCE [LARGE SCALE GENOMIC DNA]</scope>
    <source>
        <tissue evidence="2">Muscle</tissue>
    </source>
</reference>
<sequence>MVGVVPETDSPPLQCMQVQGGFRHVGDGKRAQRRSYFYALGEASIGHPPPHPPPTKPKPKPHS</sequence>
<organism evidence="2 3">
    <name type="scientific">Portunus trituberculatus</name>
    <name type="common">Swimming crab</name>
    <name type="synonym">Neptunus trituberculatus</name>
    <dbReference type="NCBI Taxonomy" id="210409"/>
    <lineage>
        <taxon>Eukaryota</taxon>
        <taxon>Metazoa</taxon>
        <taxon>Ecdysozoa</taxon>
        <taxon>Arthropoda</taxon>
        <taxon>Crustacea</taxon>
        <taxon>Multicrustacea</taxon>
        <taxon>Malacostraca</taxon>
        <taxon>Eumalacostraca</taxon>
        <taxon>Eucarida</taxon>
        <taxon>Decapoda</taxon>
        <taxon>Pleocyemata</taxon>
        <taxon>Brachyura</taxon>
        <taxon>Eubrachyura</taxon>
        <taxon>Portunoidea</taxon>
        <taxon>Portunidae</taxon>
        <taxon>Portuninae</taxon>
        <taxon>Portunus</taxon>
    </lineage>
</organism>